<protein>
    <submittedName>
        <fullName evidence="1">Uncharacterized protein</fullName>
    </submittedName>
</protein>
<organism evidence="1 2">
    <name type="scientific">Populus alba x Populus x berolinensis</name>
    <dbReference type="NCBI Taxonomy" id="444605"/>
    <lineage>
        <taxon>Eukaryota</taxon>
        <taxon>Viridiplantae</taxon>
        <taxon>Streptophyta</taxon>
        <taxon>Embryophyta</taxon>
        <taxon>Tracheophyta</taxon>
        <taxon>Spermatophyta</taxon>
        <taxon>Magnoliopsida</taxon>
        <taxon>eudicotyledons</taxon>
        <taxon>Gunneridae</taxon>
        <taxon>Pentapetalae</taxon>
        <taxon>rosids</taxon>
        <taxon>fabids</taxon>
        <taxon>Malpighiales</taxon>
        <taxon>Salicaceae</taxon>
        <taxon>Saliceae</taxon>
        <taxon>Populus</taxon>
    </lineage>
</organism>
<dbReference type="AlphaFoldDB" id="A0AAD6WHD4"/>
<evidence type="ECO:0000313" key="1">
    <source>
        <dbReference type="EMBL" id="KAJ7010494.1"/>
    </source>
</evidence>
<sequence length="71" mass="7831">MCRGGLVCCHCLMNHKLQIGTACKVVKRLFDGQLKRRLPDEFSGNCSAEAKQKKVAKLGNGSREQRPISVS</sequence>
<keyword evidence="2" id="KW-1185">Reference proteome</keyword>
<evidence type="ECO:0000313" key="2">
    <source>
        <dbReference type="Proteomes" id="UP001164929"/>
    </source>
</evidence>
<name>A0AAD6WHD4_9ROSI</name>
<gene>
    <name evidence="1" type="ORF">NC653_001057</name>
</gene>
<dbReference type="Proteomes" id="UP001164929">
    <property type="component" value="Chromosome 1"/>
</dbReference>
<reference evidence="1 2" key="1">
    <citation type="journal article" date="2023" name="Mol. Ecol. Resour.">
        <title>Chromosome-level genome assembly of a triploid poplar Populus alba 'Berolinensis'.</title>
        <authorList>
            <person name="Chen S."/>
            <person name="Yu Y."/>
            <person name="Wang X."/>
            <person name="Wang S."/>
            <person name="Zhang T."/>
            <person name="Zhou Y."/>
            <person name="He R."/>
            <person name="Meng N."/>
            <person name="Wang Y."/>
            <person name="Liu W."/>
            <person name="Liu Z."/>
            <person name="Liu J."/>
            <person name="Guo Q."/>
            <person name="Huang H."/>
            <person name="Sederoff R.R."/>
            <person name="Wang G."/>
            <person name="Qu G."/>
            <person name="Chen S."/>
        </authorList>
    </citation>
    <scope>NUCLEOTIDE SEQUENCE [LARGE SCALE GENOMIC DNA]</scope>
    <source>
        <strain evidence="1">SC-2020</strain>
    </source>
</reference>
<proteinExistence type="predicted"/>
<comment type="caution">
    <text evidence="1">The sequence shown here is derived from an EMBL/GenBank/DDBJ whole genome shotgun (WGS) entry which is preliminary data.</text>
</comment>
<accession>A0AAD6WHD4</accession>
<dbReference type="EMBL" id="JAQIZT010000001">
    <property type="protein sequence ID" value="KAJ7010494.1"/>
    <property type="molecule type" value="Genomic_DNA"/>
</dbReference>